<dbReference type="InterPro" id="IPR023299">
    <property type="entry name" value="ATPase_P-typ_cyto_dom_N"/>
</dbReference>
<protein>
    <recommendedName>
        <fullName evidence="5">Magnesium-transporting ATPase, P-type 1</fullName>
        <ecNumber evidence="4">7.2.2.14</ecNumber>
    </recommendedName>
    <alternativeName>
        <fullName evidence="16">Mg(2+) transport ATPase, P-type 1</fullName>
    </alternativeName>
</protein>
<dbReference type="InterPro" id="IPR006415">
    <property type="entry name" value="P-type_ATPase_IIIB"/>
</dbReference>
<evidence type="ECO:0000256" key="18">
    <source>
        <dbReference type="ARBA" id="ARBA00049360"/>
    </source>
</evidence>
<evidence type="ECO:0000256" key="7">
    <source>
        <dbReference type="ARBA" id="ARBA00022519"/>
    </source>
</evidence>
<keyword evidence="12" id="KW-0460">Magnesium</keyword>
<dbReference type="Proteomes" id="UP001183607">
    <property type="component" value="Unassembled WGS sequence"/>
</dbReference>
<sequence length="850" mass="87333">MPETAAPLHVLRRLESSPRGLTEEQAALRAARYGPNLPPAPVLTPWWRLARRGLADPFTAVLLALSPVSALVGAWGTAAVTALLVGLSLLLRALGQRRAERASAALGALLGDTAAVRRRARPDAEPRVRDVPVAELVPGDVVLLGPGDRVPADLWLLRTRGLRLRQAALSGESDAVARRAGDPGGALLGSTVASGTATGLVTATGTRTRLLGAWDGPPRPASAFAASVRGVAWTLVRFMLLVPPLVLCADALAQGQGAQTLPFAVAVAVGLTPEMLPVVATLAPARAALRLAAEHAVIVNRPSALHDLGAVEVLCVDKTGTLTADEPRAHASLDARGAPDPEPLRLAAVAAAWTLELGEVPRPAPLDEALLAAADAAGIDPLGSEGIAALPFDAERRRASVLLAESGVPGAHVLVVKGAVDAVLERCGCGPGERARAEALAGRLAADGLRVLAVATARRAARPGRGYTPAAERGLALAGFVTFRDPPVAGVAGALRELTGLGVEVRVLTGDQPGTAARACRELGLDPGEVVDMRALAALPEAERAVRAARGRVFARCAPEDKAWLVARTRAAGRVTGFLGDGWNDVPALRAADVGLCPPGAVALAREHADLVLGGKDLGAAAHAVRAGRSGTATVLAYLRAALSSNLGNVVAMLVAGLLLPFLPMLPAQVLVQNLCFDLAQTAYVRRGAAARPSARPVPLRTRALVRQILGYGALNAGVDVLTFAALAWGAGGAAGTRWQALFHAGWFAENLLTQALVLVVLRPGAGRVPKVLWAAVAGLVAVGVALPPSPVGAALGMVALPWRVWAALALLMLAYGGALRWIRGRGRPGWEPAAPAYGPARAGRGRAQP</sequence>
<dbReference type="Pfam" id="PF00690">
    <property type="entry name" value="Cation_ATPase_N"/>
    <property type="match status" value="1"/>
</dbReference>
<evidence type="ECO:0000256" key="15">
    <source>
        <dbReference type="ARBA" id="ARBA00023136"/>
    </source>
</evidence>
<evidence type="ECO:0000256" key="5">
    <source>
        <dbReference type="ARBA" id="ARBA00013555"/>
    </source>
</evidence>
<dbReference type="InterPro" id="IPR001757">
    <property type="entry name" value="P_typ_ATPase"/>
</dbReference>
<organism evidence="21 22">
    <name type="scientific">Streptomyces evansiae</name>
    <dbReference type="NCBI Taxonomy" id="3075535"/>
    <lineage>
        <taxon>Bacteria</taxon>
        <taxon>Bacillati</taxon>
        <taxon>Actinomycetota</taxon>
        <taxon>Actinomycetes</taxon>
        <taxon>Kitasatosporales</taxon>
        <taxon>Streptomycetaceae</taxon>
        <taxon>Streptomyces</taxon>
    </lineage>
</organism>
<comment type="similarity">
    <text evidence="3">Belongs to the cation transport ATPase (P-type) (TC 3.A.3) family. Type IIIB subfamily.</text>
</comment>
<reference evidence="22" key="1">
    <citation type="submission" date="2023-07" db="EMBL/GenBank/DDBJ databases">
        <title>30 novel species of actinomycetes from the DSMZ collection.</title>
        <authorList>
            <person name="Nouioui I."/>
        </authorList>
    </citation>
    <scope>NUCLEOTIDE SEQUENCE [LARGE SCALE GENOMIC DNA]</scope>
    <source>
        <strain evidence="22">DSM 41982</strain>
    </source>
</reference>
<dbReference type="GO" id="GO:0005886">
    <property type="term" value="C:plasma membrane"/>
    <property type="evidence" value="ECO:0007669"/>
    <property type="project" value="UniProtKB-SubCell"/>
</dbReference>
<dbReference type="InterPro" id="IPR023298">
    <property type="entry name" value="ATPase_P-typ_TM_dom_sf"/>
</dbReference>
<dbReference type="InterPro" id="IPR036412">
    <property type="entry name" value="HAD-like_sf"/>
</dbReference>
<dbReference type="InterPro" id="IPR059000">
    <property type="entry name" value="ATPase_P-type_domA"/>
</dbReference>
<evidence type="ECO:0000256" key="10">
    <source>
        <dbReference type="ARBA" id="ARBA00022741"/>
    </source>
</evidence>
<keyword evidence="6" id="KW-1003">Cell membrane</keyword>
<dbReference type="InterPro" id="IPR044492">
    <property type="entry name" value="P_typ_ATPase_HD_dom"/>
</dbReference>
<dbReference type="Pfam" id="PF00122">
    <property type="entry name" value="E1-E2_ATPase"/>
    <property type="match status" value="1"/>
</dbReference>
<dbReference type="SFLD" id="SFLDF00027">
    <property type="entry name" value="p-type_atpase"/>
    <property type="match status" value="1"/>
</dbReference>
<dbReference type="SUPFAM" id="SSF56784">
    <property type="entry name" value="HAD-like"/>
    <property type="match status" value="1"/>
</dbReference>
<dbReference type="Gene3D" id="3.40.50.1000">
    <property type="entry name" value="HAD superfamily/HAD-like"/>
    <property type="match status" value="1"/>
</dbReference>
<evidence type="ECO:0000256" key="3">
    <source>
        <dbReference type="ARBA" id="ARBA00008746"/>
    </source>
</evidence>
<keyword evidence="8" id="KW-0597">Phosphoprotein</keyword>
<dbReference type="SFLD" id="SFLDS00003">
    <property type="entry name" value="Haloacid_Dehalogenase"/>
    <property type="match status" value="1"/>
</dbReference>
<keyword evidence="15 19" id="KW-0472">Membrane</keyword>
<accession>A0ABD5E0F5</accession>
<dbReference type="Pfam" id="PF00689">
    <property type="entry name" value="Cation_ATPase_C"/>
    <property type="match status" value="1"/>
</dbReference>
<dbReference type="InterPro" id="IPR006068">
    <property type="entry name" value="ATPase_P-typ_cation-transptr_C"/>
</dbReference>
<dbReference type="AlphaFoldDB" id="A0ABD5E0F5"/>
<dbReference type="InterPro" id="IPR018303">
    <property type="entry name" value="ATPase_P-typ_P_site"/>
</dbReference>
<dbReference type="Gene3D" id="3.40.1110.10">
    <property type="entry name" value="Calcium-transporting ATPase, cytoplasmic domain N"/>
    <property type="match status" value="1"/>
</dbReference>
<keyword evidence="9 19" id="KW-0812">Transmembrane</keyword>
<dbReference type="EMBL" id="JAVRER010000006">
    <property type="protein sequence ID" value="MDT0414946.1"/>
    <property type="molecule type" value="Genomic_DNA"/>
</dbReference>
<evidence type="ECO:0000256" key="16">
    <source>
        <dbReference type="ARBA" id="ARBA00029806"/>
    </source>
</evidence>
<feature type="transmembrane region" description="Helical" evidence="19">
    <location>
        <begin position="803"/>
        <end position="823"/>
    </location>
</feature>
<comment type="subcellular location">
    <subcellularLocation>
        <location evidence="2">Cell inner membrane</location>
        <topology evidence="2">Multi-pass membrane protein</topology>
    </subcellularLocation>
</comment>
<evidence type="ECO:0000256" key="14">
    <source>
        <dbReference type="ARBA" id="ARBA00022989"/>
    </source>
</evidence>
<feature type="domain" description="Cation-transporting P-type ATPase N-terminal" evidence="20">
    <location>
        <begin position="2"/>
        <end position="74"/>
    </location>
</feature>
<name>A0ABD5E0F5_9ACTN</name>
<dbReference type="Gene3D" id="2.70.150.10">
    <property type="entry name" value="Calcium-transporting ATPase, cytoplasmic transduction domain A"/>
    <property type="match status" value="1"/>
</dbReference>
<evidence type="ECO:0000256" key="9">
    <source>
        <dbReference type="ARBA" id="ARBA00022692"/>
    </source>
</evidence>
<comment type="catalytic activity">
    <reaction evidence="17">
        <text>Mg(2+)(out) + ATP + H2O = Mg(2+)(in) + ADP + phosphate + H(+)</text>
        <dbReference type="Rhea" id="RHEA:10260"/>
        <dbReference type="ChEBI" id="CHEBI:15377"/>
        <dbReference type="ChEBI" id="CHEBI:15378"/>
        <dbReference type="ChEBI" id="CHEBI:18420"/>
        <dbReference type="ChEBI" id="CHEBI:30616"/>
        <dbReference type="ChEBI" id="CHEBI:43474"/>
        <dbReference type="ChEBI" id="CHEBI:456216"/>
        <dbReference type="EC" id="7.2.2.14"/>
    </reaction>
</comment>
<dbReference type="InterPro" id="IPR023214">
    <property type="entry name" value="HAD_sf"/>
</dbReference>
<feature type="transmembrane region" description="Helical" evidence="19">
    <location>
        <begin position="741"/>
        <end position="760"/>
    </location>
</feature>
<keyword evidence="14 19" id="KW-1133">Transmembrane helix</keyword>
<keyword evidence="7" id="KW-0997">Cell inner membrane</keyword>
<dbReference type="Pfam" id="PF00702">
    <property type="entry name" value="Hydrolase"/>
    <property type="match status" value="1"/>
</dbReference>
<evidence type="ECO:0000256" key="12">
    <source>
        <dbReference type="ARBA" id="ARBA00022842"/>
    </source>
</evidence>
<dbReference type="NCBIfam" id="TIGR01494">
    <property type="entry name" value="ATPase_P-type"/>
    <property type="match status" value="2"/>
</dbReference>
<gene>
    <name evidence="21" type="ORF">RM574_05530</name>
</gene>
<evidence type="ECO:0000256" key="11">
    <source>
        <dbReference type="ARBA" id="ARBA00022840"/>
    </source>
</evidence>
<evidence type="ECO:0000259" key="20">
    <source>
        <dbReference type="SMART" id="SM00831"/>
    </source>
</evidence>
<comment type="catalytic activity">
    <reaction evidence="18">
        <text>ATP + H2O = ADP + phosphate + H(+)</text>
        <dbReference type="Rhea" id="RHEA:13065"/>
        <dbReference type="ChEBI" id="CHEBI:15377"/>
        <dbReference type="ChEBI" id="CHEBI:15378"/>
        <dbReference type="ChEBI" id="CHEBI:30616"/>
        <dbReference type="ChEBI" id="CHEBI:43474"/>
        <dbReference type="ChEBI" id="CHEBI:456216"/>
    </reaction>
</comment>
<evidence type="ECO:0000256" key="19">
    <source>
        <dbReference type="SAM" id="Phobius"/>
    </source>
</evidence>
<dbReference type="RefSeq" id="WP_311676707.1">
    <property type="nucleotide sequence ID" value="NZ_JAVRER010000006.1"/>
</dbReference>
<dbReference type="InterPro" id="IPR008250">
    <property type="entry name" value="ATPase_P-typ_transduc_dom_A_sf"/>
</dbReference>
<dbReference type="InterPro" id="IPR004014">
    <property type="entry name" value="ATPase_P-typ_cation-transptr_N"/>
</dbReference>
<dbReference type="Gene3D" id="1.20.1110.10">
    <property type="entry name" value="Calcium-transporting ATPase, transmembrane domain"/>
    <property type="match status" value="1"/>
</dbReference>
<dbReference type="SFLD" id="SFLDG00002">
    <property type="entry name" value="C1.7:_P-type_atpase_like"/>
    <property type="match status" value="1"/>
</dbReference>
<evidence type="ECO:0000313" key="21">
    <source>
        <dbReference type="EMBL" id="MDT0414946.1"/>
    </source>
</evidence>
<feature type="transmembrane region" description="Helical" evidence="19">
    <location>
        <begin position="772"/>
        <end position="791"/>
    </location>
</feature>
<dbReference type="SMART" id="SM00831">
    <property type="entry name" value="Cation_ATPase_N"/>
    <property type="match status" value="1"/>
</dbReference>
<feature type="transmembrane region" description="Helical" evidence="19">
    <location>
        <begin position="709"/>
        <end position="729"/>
    </location>
</feature>
<keyword evidence="10" id="KW-0547">Nucleotide-binding</keyword>
<evidence type="ECO:0000256" key="1">
    <source>
        <dbReference type="ARBA" id="ARBA00003954"/>
    </source>
</evidence>
<dbReference type="SUPFAM" id="SSF81665">
    <property type="entry name" value="Calcium ATPase, transmembrane domain M"/>
    <property type="match status" value="1"/>
</dbReference>
<dbReference type="SUPFAM" id="SSF81653">
    <property type="entry name" value="Calcium ATPase, transduction domain A"/>
    <property type="match status" value="1"/>
</dbReference>
<evidence type="ECO:0000256" key="2">
    <source>
        <dbReference type="ARBA" id="ARBA00004429"/>
    </source>
</evidence>
<evidence type="ECO:0000256" key="13">
    <source>
        <dbReference type="ARBA" id="ARBA00022967"/>
    </source>
</evidence>
<dbReference type="GO" id="GO:0015444">
    <property type="term" value="F:P-type magnesium transporter activity"/>
    <property type="evidence" value="ECO:0007669"/>
    <property type="project" value="UniProtKB-EC"/>
</dbReference>
<evidence type="ECO:0000256" key="17">
    <source>
        <dbReference type="ARBA" id="ARBA00047295"/>
    </source>
</evidence>
<comment type="function">
    <text evidence="1">Mediates magnesium influx to the cytosol.</text>
</comment>
<evidence type="ECO:0000256" key="6">
    <source>
        <dbReference type="ARBA" id="ARBA00022475"/>
    </source>
</evidence>
<dbReference type="PANTHER" id="PTHR42861">
    <property type="entry name" value="CALCIUM-TRANSPORTING ATPASE"/>
    <property type="match status" value="1"/>
</dbReference>
<keyword evidence="13" id="KW-1278">Translocase</keyword>
<keyword evidence="11" id="KW-0067">ATP-binding</keyword>
<dbReference type="EC" id="7.2.2.14" evidence="4"/>
<dbReference type="SUPFAM" id="SSF81660">
    <property type="entry name" value="Metal cation-transporting ATPase, ATP-binding domain N"/>
    <property type="match status" value="1"/>
</dbReference>
<dbReference type="GO" id="GO:0005524">
    <property type="term" value="F:ATP binding"/>
    <property type="evidence" value="ECO:0007669"/>
    <property type="project" value="UniProtKB-KW"/>
</dbReference>
<evidence type="ECO:0000256" key="4">
    <source>
        <dbReference type="ARBA" id="ARBA00012786"/>
    </source>
</evidence>
<dbReference type="PRINTS" id="PR01836">
    <property type="entry name" value="MGATPASE"/>
</dbReference>
<proteinExistence type="inferred from homology"/>
<evidence type="ECO:0000256" key="8">
    <source>
        <dbReference type="ARBA" id="ARBA00022553"/>
    </source>
</evidence>
<dbReference type="PROSITE" id="PS00154">
    <property type="entry name" value="ATPASE_E1_E2"/>
    <property type="match status" value="1"/>
</dbReference>
<evidence type="ECO:0000313" key="22">
    <source>
        <dbReference type="Proteomes" id="UP001183607"/>
    </source>
</evidence>
<comment type="caution">
    <text evidence="21">The sequence shown here is derived from an EMBL/GenBank/DDBJ whole genome shotgun (WGS) entry which is preliminary data.</text>
</comment>